<proteinExistence type="predicted"/>
<gene>
    <name evidence="1" type="ORF">Plil01_000863800</name>
</gene>
<reference evidence="1" key="1">
    <citation type="submission" date="2023-04" db="EMBL/GenBank/DDBJ databases">
        <title>Phytophthora lilii NBRC 32176.</title>
        <authorList>
            <person name="Ichikawa N."/>
            <person name="Sato H."/>
            <person name="Tonouchi N."/>
        </authorList>
    </citation>
    <scope>NUCLEOTIDE SEQUENCE</scope>
    <source>
        <strain evidence="1">NBRC 32176</strain>
    </source>
</reference>
<organism evidence="1 2">
    <name type="scientific">Phytophthora lilii</name>
    <dbReference type="NCBI Taxonomy" id="2077276"/>
    <lineage>
        <taxon>Eukaryota</taxon>
        <taxon>Sar</taxon>
        <taxon>Stramenopiles</taxon>
        <taxon>Oomycota</taxon>
        <taxon>Peronosporomycetes</taxon>
        <taxon>Peronosporales</taxon>
        <taxon>Peronosporaceae</taxon>
        <taxon>Phytophthora</taxon>
    </lineage>
</organism>
<comment type="caution">
    <text evidence="1">The sequence shown here is derived from an EMBL/GenBank/DDBJ whole genome shotgun (WGS) entry which is preliminary data.</text>
</comment>
<evidence type="ECO:0000313" key="1">
    <source>
        <dbReference type="EMBL" id="GMF21811.1"/>
    </source>
</evidence>
<protein>
    <submittedName>
        <fullName evidence="1">Unnamed protein product</fullName>
    </submittedName>
</protein>
<dbReference type="AlphaFoldDB" id="A0A9W6WXX7"/>
<name>A0A9W6WXX7_9STRA</name>
<dbReference type="EMBL" id="BSXW01000418">
    <property type="protein sequence ID" value="GMF21811.1"/>
    <property type="molecule type" value="Genomic_DNA"/>
</dbReference>
<sequence length="119" mass="13220">MKSKTALRYRLDSLLGLVKFEANSTAATGWKSWNLQATPARERLSTTGCANIGTYEDLTFIGTPEGTVEVKTLSAICVSINPPTKQAIAHKYVYFVLSAVEPQHAHRDRPSLRWLKSLQ</sequence>
<dbReference type="Proteomes" id="UP001165083">
    <property type="component" value="Unassembled WGS sequence"/>
</dbReference>
<keyword evidence="2" id="KW-1185">Reference proteome</keyword>
<accession>A0A9W6WXX7</accession>
<evidence type="ECO:0000313" key="2">
    <source>
        <dbReference type="Proteomes" id="UP001165083"/>
    </source>
</evidence>